<dbReference type="RefSeq" id="WP_005997577.1">
    <property type="nucleotide sequence ID" value="NZ_AAEW02000001.1"/>
</dbReference>
<reference evidence="1" key="2">
    <citation type="submission" date="2006-05" db="EMBL/GenBank/DDBJ databases">
        <title>Sequencing of the draft genome and assembly of Desulfuromonas acetoxidans DSM 684.</title>
        <authorList>
            <consortium name="US DOE Joint Genome Institute (JGI-PGF)"/>
            <person name="Copeland A."/>
            <person name="Lucas S."/>
            <person name="Lapidus A."/>
            <person name="Barry K."/>
            <person name="Detter J.C."/>
            <person name="Glavina del Rio T."/>
            <person name="Hammon N."/>
            <person name="Israni S."/>
            <person name="Dalin E."/>
            <person name="Tice H."/>
            <person name="Bruce D."/>
            <person name="Pitluck S."/>
            <person name="Richardson P."/>
        </authorList>
    </citation>
    <scope>NUCLEOTIDE SEQUENCE [LARGE SCALE GENOMIC DNA]</scope>
    <source>
        <strain evidence="1">DSM 684</strain>
    </source>
</reference>
<accession>Q1K400</accession>
<dbReference type="OrthoDB" id="9807209at2"/>
<dbReference type="EMBL" id="AAEW02000001">
    <property type="protein sequence ID" value="EAT17303.1"/>
    <property type="molecule type" value="Genomic_DNA"/>
</dbReference>
<proteinExistence type="predicted"/>
<keyword evidence="2" id="KW-1185">Reference proteome</keyword>
<evidence type="ECO:0000313" key="2">
    <source>
        <dbReference type="Proteomes" id="UP000005695"/>
    </source>
</evidence>
<sequence length="96" mass="11156">MKKDVLVLAHRIPFPPDKGDKIRTYHMVQHLARHYRVTLVCLIDDPEDCQHIPALQQMVDQFHCRVRTGKTMCVYAGMSLVTGRSFSQQCFYSHPL</sequence>
<evidence type="ECO:0000313" key="1">
    <source>
        <dbReference type="EMBL" id="EAT17303.1"/>
    </source>
</evidence>
<reference evidence="1" key="1">
    <citation type="submission" date="2006-05" db="EMBL/GenBank/DDBJ databases">
        <title>Annotation of the draft genome assembly of Desulfuromonas acetoxidans DSM 684.</title>
        <authorList>
            <consortium name="US DOE Joint Genome Institute (JGI-ORNL)"/>
            <person name="Larimer F."/>
            <person name="Land M."/>
            <person name="Hauser L."/>
        </authorList>
    </citation>
    <scope>NUCLEOTIDE SEQUENCE [LARGE SCALE GENOMIC DNA]</scope>
    <source>
        <strain evidence="1">DSM 684</strain>
    </source>
</reference>
<dbReference type="AlphaFoldDB" id="Q1K400"/>
<dbReference type="Proteomes" id="UP000005695">
    <property type="component" value="Unassembled WGS sequence"/>
</dbReference>
<name>Q1K400_DESA6</name>
<organism evidence="1 2">
    <name type="scientific">Desulfuromonas acetoxidans (strain DSM 684 / 11070)</name>
    <dbReference type="NCBI Taxonomy" id="281689"/>
    <lineage>
        <taxon>Bacteria</taxon>
        <taxon>Pseudomonadati</taxon>
        <taxon>Thermodesulfobacteriota</taxon>
        <taxon>Desulfuromonadia</taxon>
        <taxon>Desulfuromonadales</taxon>
        <taxon>Desulfuromonadaceae</taxon>
        <taxon>Desulfuromonas</taxon>
    </lineage>
</organism>
<protein>
    <recommendedName>
        <fullName evidence="3">Sugar transferase</fullName>
    </recommendedName>
</protein>
<gene>
    <name evidence="1" type="ORF">Dace_3169</name>
</gene>
<evidence type="ECO:0008006" key="3">
    <source>
        <dbReference type="Google" id="ProtNLM"/>
    </source>
</evidence>
<comment type="caution">
    <text evidence="1">The sequence shown here is derived from an EMBL/GenBank/DDBJ whole genome shotgun (WGS) entry which is preliminary data.</text>
</comment>